<evidence type="ECO:0000256" key="1">
    <source>
        <dbReference type="ARBA" id="ARBA00004141"/>
    </source>
</evidence>
<feature type="transmembrane region" description="Helical" evidence="7">
    <location>
        <begin position="46"/>
        <end position="67"/>
    </location>
</feature>
<evidence type="ECO:0000256" key="4">
    <source>
        <dbReference type="ARBA" id="ARBA00022692"/>
    </source>
</evidence>
<feature type="non-terminal residue" evidence="8">
    <location>
        <position position="1"/>
    </location>
</feature>
<dbReference type="GO" id="GO:0022857">
    <property type="term" value="F:transmembrane transporter activity"/>
    <property type="evidence" value="ECO:0007669"/>
    <property type="project" value="InterPro"/>
</dbReference>
<evidence type="ECO:0000256" key="2">
    <source>
        <dbReference type="ARBA" id="ARBA00007863"/>
    </source>
</evidence>
<reference evidence="8" key="1">
    <citation type="submission" date="2015-07" db="EMBL/GenBank/DDBJ databases">
        <title>Adaptation to a free-living lifestyle via gene acquisitions in the diplomonad Trepomonas sp. PC1.</title>
        <authorList>
            <person name="Xu F."/>
            <person name="Jerlstrom-Hultqvist J."/>
            <person name="Kolisko M."/>
            <person name="Simpson A.G.B."/>
            <person name="Roger A.J."/>
            <person name="Svard S.G."/>
            <person name="Andersson J.O."/>
        </authorList>
    </citation>
    <scope>NUCLEOTIDE SEQUENCE</scope>
    <source>
        <strain evidence="8">PC1</strain>
    </source>
</reference>
<evidence type="ECO:0000256" key="6">
    <source>
        <dbReference type="ARBA" id="ARBA00023136"/>
    </source>
</evidence>
<feature type="transmembrane region" description="Helical" evidence="7">
    <location>
        <begin position="223"/>
        <end position="246"/>
    </location>
</feature>
<dbReference type="AlphaFoldDB" id="A0A146K2H2"/>
<evidence type="ECO:0000313" key="8">
    <source>
        <dbReference type="EMBL" id="JAP91092.1"/>
    </source>
</evidence>
<dbReference type="PANTHER" id="PTHR13146:SF6">
    <property type="entry name" value="THH1_TOM1_TOM3 DOMAIN-CONTAINING PROTEIN"/>
    <property type="match status" value="1"/>
</dbReference>
<dbReference type="SUPFAM" id="SSF103481">
    <property type="entry name" value="Multidrug resistance efflux transporter EmrE"/>
    <property type="match status" value="1"/>
</dbReference>
<comment type="similarity">
    <text evidence="2">Belongs to the SLC35F solute transporter family.</text>
</comment>
<dbReference type="EMBL" id="GDID01005514">
    <property type="protein sequence ID" value="JAP91092.1"/>
    <property type="molecule type" value="Transcribed_RNA"/>
</dbReference>
<keyword evidence="3" id="KW-0813">Transport</keyword>
<feature type="transmembrane region" description="Helical" evidence="7">
    <location>
        <begin position="258"/>
        <end position="281"/>
    </location>
</feature>
<gene>
    <name evidence="8" type="ORF">TPC1_17388</name>
</gene>
<keyword evidence="6 7" id="KW-0472">Membrane</keyword>
<feature type="transmembrane region" description="Helical" evidence="7">
    <location>
        <begin position="87"/>
        <end position="109"/>
    </location>
</feature>
<dbReference type="InterPro" id="IPR009262">
    <property type="entry name" value="SLC35_F1/F2/F6"/>
</dbReference>
<feature type="transmembrane region" description="Helical" evidence="7">
    <location>
        <begin position="191"/>
        <end position="211"/>
    </location>
</feature>
<dbReference type="PANTHER" id="PTHR13146">
    <property type="match status" value="1"/>
</dbReference>
<comment type="subcellular location">
    <subcellularLocation>
        <location evidence="1">Membrane</location>
        <topology evidence="1">Multi-pass membrane protein</topology>
    </subcellularLocation>
</comment>
<sequence>LTLPQILAMSGLLLFGGISTVAQNDYLLSSTTSFPGYIGQIVQFNYPWFGNFLMFSAMSLIGFLWIYQAKRDGKKPKKHYDTVTKTLLASPWIVLTVSSICDLAASGIMSVGLNLGVPPSVYQMLNGSIVIFTPILSYFALKRKINAQQITGMIVVVVGLITVALSSYFVQIYFSENNQNENGAEVTTGDLILGMFLIIIAQIIYAVQFVLEEYSMQLMDCYPAQVVCIEGIYGLILSVCYMMPIFDLVDAENDFDAFVYIGAEPIILIPQLLFFFAVASYNAFGQTVTKLISANHRTIVEGLRGLVVWIMSLIERPIIGKPFGEAFNSWASGIEILGFVIQVSGSFIFYDLIHLKSLEKYNKAEYIKIQDDAKEVLQDTTEET</sequence>
<evidence type="ECO:0000256" key="5">
    <source>
        <dbReference type="ARBA" id="ARBA00022989"/>
    </source>
</evidence>
<evidence type="ECO:0000256" key="7">
    <source>
        <dbReference type="SAM" id="Phobius"/>
    </source>
</evidence>
<dbReference type="Pfam" id="PF06027">
    <property type="entry name" value="SLC35F"/>
    <property type="match status" value="1"/>
</dbReference>
<feature type="transmembrane region" description="Helical" evidence="7">
    <location>
        <begin position="121"/>
        <end position="141"/>
    </location>
</feature>
<proteinExistence type="inferred from homology"/>
<name>A0A146K2H2_9EUKA</name>
<keyword evidence="5 7" id="KW-1133">Transmembrane helix</keyword>
<dbReference type="GO" id="GO:0016020">
    <property type="term" value="C:membrane"/>
    <property type="evidence" value="ECO:0007669"/>
    <property type="project" value="UniProtKB-SubCell"/>
</dbReference>
<organism evidence="8">
    <name type="scientific">Trepomonas sp. PC1</name>
    <dbReference type="NCBI Taxonomy" id="1076344"/>
    <lineage>
        <taxon>Eukaryota</taxon>
        <taxon>Metamonada</taxon>
        <taxon>Diplomonadida</taxon>
        <taxon>Hexamitidae</taxon>
        <taxon>Hexamitinae</taxon>
        <taxon>Trepomonas</taxon>
    </lineage>
</organism>
<keyword evidence="4 7" id="KW-0812">Transmembrane</keyword>
<accession>A0A146K2H2</accession>
<protein>
    <submittedName>
        <fullName evidence="8">UAA transporter family protein</fullName>
    </submittedName>
</protein>
<dbReference type="InterPro" id="IPR037185">
    <property type="entry name" value="EmrE-like"/>
</dbReference>
<evidence type="ECO:0000256" key="3">
    <source>
        <dbReference type="ARBA" id="ARBA00022448"/>
    </source>
</evidence>
<feature type="non-terminal residue" evidence="8">
    <location>
        <position position="384"/>
    </location>
</feature>
<feature type="transmembrane region" description="Helical" evidence="7">
    <location>
        <begin position="153"/>
        <end position="171"/>
    </location>
</feature>